<evidence type="ECO:0000313" key="2">
    <source>
        <dbReference type="EnsemblMetazoa" id="ISCW002534-PA"/>
    </source>
</evidence>
<dbReference type="EMBL" id="ABJB011125503">
    <property type="status" value="NOT_ANNOTATED_CDS"/>
    <property type="molecule type" value="Genomic_DNA"/>
</dbReference>
<accession>B7PBN6</accession>
<dbReference type="EnsemblMetazoa" id="ISCW002534-RA">
    <property type="protein sequence ID" value="ISCW002534-PA"/>
    <property type="gene ID" value="ISCW002534"/>
</dbReference>
<gene>
    <name evidence="1" type="ORF">IscW_ISCW002534</name>
</gene>
<dbReference type="PaxDb" id="6945-B7PBN6"/>
<proteinExistence type="predicted"/>
<dbReference type="VEuPathDB" id="VectorBase:ISCI002534"/>
<dbReference type="HOGENOM" id="CLU_2852158_0_0_1"/>
<dbReference type="VEuPathDB" id="VectorBase:ISCW002534"/>
<protein>
    <submittedName>
        <fullName evidence="1 2">Uncharacterized protein</fullName>
    </submittedName>
</protein>
<evidence type="ECO:0000313" key="1">
    <source>
        <dbReference type="EMBL" id="EEC04008.1"/>
    </source>
</evidence>
<organism>
    <name type="scientific">Ixodes scapularis</name>
    <name type="common">Black-legged tick</name>
    <name type="synonym">Deer tick</name>
    <dbReference type="NCBI Taxonomy" id="6945"/>
    <lineage>
        <taxon>Eukaryota</taxon>
        <taxon>Metazoa</taxon>
        <taxon>Ecdysozoa</taxon>
        <taxon>Arthropoda</taxon>
        <taxon>Chelicerata</taxon>
        <taxon>Arachnida</taxon>
        <taxon>Acari</taxon>
        <taxon>Parasitiformes</taxon>
        <taxon>Ixodida</taxon>
        <taxon>Ixodoidea</taxon>
        <taxon>Ixodidae</taxon>
        <taxon>Ixodinae</taxon>
        <taxon>Ixodes</taxon>
    </lineage>
</organism>
<dbReference type="Proteomes" id="UP000001555">
    <property type="component" value="Unassembled WGS sequence"/>
</dbReference>
<reference evidence="1 3" key="1">
    <citation type="submission" date="2008-03" db="EMBL/GenBank/DDBJ databases">
        <title>Annotation of Ixodes scapularis.</title>
        <authorList>
            <consortium name="Ixodes scapularis Genome Project Consortium"/>
            <person name="Caler E."/>
            <person name="Hannick L.I."/>
            <person name="Bidwell S."/>
            <person name="Joardar V."/>
            <person name="Thiagarajan M."/>
            <person name="Amedeo P."/>
            <person name="Galinsky K.J."/>
            <person name="Schobel S."/>
            <person name="Inman J."/>
            <person name="Hostetler J."/>
            <person name="Miller J."/>
            <person name="Hammond M."/>
            <person name="Megy K."/>
            <person name="Lawson D."/>
            <person name="Kodira C."/>
            <person name="Sutton G."/>
            <person name="Meyer J."/>
            <person name="Hill C.A."/>
            <person name="Birren B."/>
            <person name="Nene V."/>
            <person name="Collins F."/>
            <person name="Alarcon-Chaidez F."/>
            <person name="Wikel S."/>
            <person name="Strausberg R."/>
        </authorList>
    </citation>
    <scope>NUCLEOTIDE SEQUENCE [LARGE SCALE GENOMIC DNA]</scope>
    <source>
        <strain evidence="3">Wikel</strain>
        <strain evidence="1">Wikel colony</strain>
    </source>
</reference>
<reference evidence="2" key="2">
    <citation type="submission" date="2020-05" db="UniProtKB">
        <authorList>
            <consortium name="EnsemblMetazoa"/>
        </authorList>
    </citation>
    <scope>IDENTIFICATION</scope>
    <source>
        <strain evidence="2">wikel</strain>
    </source>
</reference>
<dbReference type="AlphaFoldDB" id="B7PBN6"/>
<dbReference type="EMBL" id="DS677713">
    <property type="protein sequence ID" value="EEC04008.1"/>
    <property type="molecule type" value="Genomic_DNA"/>
</dbReference>
<dbReference type="InParanoid" id="B7PBN6"/>
<sequence length="65" mass="7125">MLHVARMLYNSAKQMSTTGMFRNLEHLVLSLCGNCATAGPRCTSLFLAYNNSFAIACTNGHVICR</sequence>
<evidence type="ECO:0000313" key="3">
    <source>
        <dbReference type="Proteomes" id="UP000001555"/>
    </source>
</evidence>
<keyword evidence="3" id="KW-1185">Reference proteome</keyword>
<name>B7PBN6_IXOSC</name>